<keyword evidence="1" id="KW-1133">Transmembrane helix</keyword>
<dbReference type="Proteomes" id="UP000637383">
    <property type="component" value="Unassembled WGS sequence"/>
</dbReference>
<evidence type="ECO:0000313" key="2">
    <source>
        <dbReference type="EMBL" id="MBD2732853.1"/>
    </source>
</evidence>
<feature type="transmembrane region" description="Helical" evidence="1">
    <location>
        <begin position="34"/>
        <end position="55"/>
    </location>
</feature>
<comment type="caution">
    <text evidence="2">The sequence shown here is derived from an EMBL/GenBank/DDBJ whole genome shotgun (WGS) entry which is preliminary data.</text>
</comment>
<protein>
    <submittedName>
        <fullName evidence="2">Uncharacterized protein</fullName>
    </submittedName>
</protein>
<gene>
    <name evidence="2" type="ORF">H6H03_02845</name>
</gene>
<evidence type="ECO:0000256" key="1">
    <source>
        <dbReference type="SAM" id="Phobius"/>
    </source>
</evidence>
<keyword evidence="3" id="KW-1185">Reference proteome</keyword>
<evidence type="ECO:0000313" key="3">
    <source>
        <dbReference type="Proteomes" id="UP000637383"/>
    </source>
</evidence>
<keyword evidence="1" id="KW-0472">Membrane</keyword>
<reference evidence="2 3" key="1">
    <citation type="journal article" date="2020" name="ISME J.">
        <title>Comparative genomics reveals insights into cyanobacterial evolution and habitat adaptation.</title>
        <authorList>
            <person name="Chen M.Y."/>
            <person name="Teng W.K."/>
            <person name="Zhao L."/>
            <person name="Hu C.X."/>
            <person name="Zhou Y.K."/>
            <person name="Han B.P."/>
            <person name="Song L.R."/>
            <person name="Shu W.S."/>
        </authorList>
    </citation>
    <scope>NUCLEOTIDE SEQUENCE [LARGE SCALE GENOMIC DNA]</scope>
    <source>
        <strain evidence="2 3">FACHB-159</strain>
    </source>
</reference>
<proteinExistence type="predicted"/>
<organism evidence="2 3">
    <name type="scientific">Nostoc paludosum FACHB-159</name>
    <dbReference type="NCBI Taxonomy" id="2692908"/>
    <lineage>
        <taxon>Bacteria</taxon>
        <taxon>Bacillati</taxon>
        <taxon>Cyanobacteriota</taxon>
        <taxon>Cyanophyceae</taxon>
        <taxon>Nostocales</taxon>
        <taxon>Nostocaceae</taxon>
        <taxon>Nostoc</taxon>
    </lineage>
</organism>
<accession>A0ABR8K078</accession>
<sequence>MGHWRQKFFNARILSFAESLSAGSRRSDFPRENFELICLPHSLIFLIDFMCYIWIKAKKDIA</sequence>
<name>A0ABR8K078_9NOSO</name>
<dbReference type="EMBL" id="JACJTU010000002">
    <property type="protein sequence ID" value="MBD2732853.1"/>
    <property type="molecule type" value="Genomic_DNA"/>
</dbReference>
<keyword evidence="1" id="KW-0812">Transmembrane</keyword>